<evidence type="ECO:0000259" key="5">
    <source>
        <dbReference type="Pfam" id="PF02765"/>
    </source>
</evidence>
<accession>A0AA38FA40</accession>
<dbReference type="InterPro" id="IPR012340">
    <property type="entry name" value="NA-bd_OB-fold"/>
</dbReference>
<dbReference type="Pfam" id="PF02765">
    <property type="entry name" value="POT1"/>
    <property type="match status" value="1"/>
</dbReference>
<keyword evidence="7" id="KW-1185">Reference proteome</keyword>
<dbReference type="GO" id="GO:0098505">
    <property type="term" value="F:G-rich strand telomeric DNA binding"/>
    <property type="evidence" value="ECO:0007669"/>
    <property type="project" value="TreeGrafter"/>
</dbReference>
<comment type="subcellular location">
    <subcellularLocation>
        <location evidence="1">Chromosome</location>
        <location evidence="1">Telomere</location>
    </subcellularLocation>
</comment>
<dbReference type="Gene3D" id="2.40.50.140">
    <property type="entry name" value="Nucleic acid-binding proteins"/>
    <property type="match status" value="1"/>
</dbReference>
<proteinExistence type="predicted"/>
<dbReference type="PANTHER" id="PTHR14513">
    <property type="entry name" value="PROTECTION OF TELOMERES 1"/>
    <property type="match status" value="1"/>
</dbReference>
<keyword evidence="3" id="KW-0779">Telomere</keyword>
<dbReference type="SUPFAM" id="SSF50249">
    <property type="entry name" value="Nucleic acid-binding proteins"/>
    <property type="match status" value="1"/>
</dbReference>
<keyword evidence="2" id="KW-0158">Chromosome</keyword>
<dbReference type="InterPro" id="IPR028389">
    <property type="entry name" value="POT1"/>
</dbReference>
<dbReference type="Proteomes" id="UP000824469">
    <property type="component" value="Unassembled WGS sequence"/>
</dbReference>
<gene>
    <name evidence="6" type="ORF">KI387_029906</name>
</gene>
<evidence type="ECO:0000256" key="4">
    <source>
        <dbReference type="ARBA" id="ARBA00023125"/>
    </source>
</evidence>
<evidence type="ECO:0000256" key="2">
    <source>
        <dbReference type="ARBA" id="ARBA00022454"/>
    </source>
</evidence>
<feature type="domain" description="Telomeric single stranded DNA binding POT1/Cdc13" evidence="5">
    <location>
        <begin position="30"/>
        <end position="96"/>
    </location>
</feature>
<protein>
    <recommendedName>
        <fullName evidence="5">Telomeric single stranded DNA binding POT1/Cdc13 domain-containing protein</fullName>
    </recommendedName>
</protein>
<dbReference type="PANTHER" id="PTHR14513:SF0">
    <property type="entry name" value="PROTECTION OF TELOMERES PROTEIN 1"/>
    <property type="match status" value="1"/>
</dbReference>
<dbReference type="AlphaFoldDB" id="A0AA38FA40"/>
<evidence type="ECO:0000313" key="7">
    <source>
        <dbReference type="Proteomes" id="UP000824469"/>
    </source>
</evidence>
<reference evidence="6 7" key="1">
    <citation type="journal article" date="2021" name="Nat. Plants">
        <title>The Taxus genome provides insights into paclitaxel biosynthesis.</title>
        <authorList>
            <person name="Xiong X."/>
            <person name="Gou J."/>
            <person name="Liao Q."/>
            <person name="Li Y."/>
            <person name="Zhou Q."/>
            <person name="Bi G."/>
            <person name="Li C."/>
            <person name="Du R."/>
            <person name="Wang X."/>
            <person name="Sun T."/>
            <person name="Guo L."/>
            <person name="Liang H."/>
            <person name="Lu P."/>
            <person name="Wu Y."/>
            <person name="Zhang Z."/>
            <person name="Ro D.K."/>
            <person name="Shang Y."/>
            <person name="Huang S."/>
            <person name="Yan J."/>
        </authorList>
    </citation>
    <scope>NUCLEOTIDE SEQUENCE [LARGE SCALE GENOMIC DNA]</scope>
    <source>
        <strain evidence="6">Ta-2019</strain>
    </source>
</reference>
<name>A0AA38FA40_TAXCH</name>
<comment type="caution">
    <text evidence="6">The sequence shown here is derived from an EMBL/GenBank/DDBJ whole genome shotgun (WGS) entry which is preliminary data.</text>
</comment>
<dbReference type="GO" id="GO:0010521">
    <property type="term" value="F:telomerase inhibitor activity"/>
    <property type="evidence" value="ECO:0007669"/>
    <property type="project" value="TreeGrafter"/>
</dbReference>
<dbReference type="GO" id="GO:0000783">
    <property type="term" value="C:nuclear telomere cap complex"/>
    <property type="evidence" value="ECO:0007669"/>
    <property type="project" value="TreeGrafter"/>
</dbReference>
<feature type="non-terminal residue" evidence="6">
    <location>
        <position position="1"/>
    </location>
</feature>
<evidence type="ECO:0000256" key="1">
    <source>
        <dbReference type="ARBA" id="ARBA00004574"/>
    </source>
</evidence>
<evidence type="ECO:0000313" key="6">
    <source>
        <dbReference type="EMBL" id="KAH9298224.1"/>
    </source>
</evidence>
<dbReference type="EMBL" id="JAHRHJ020000010">
    <property type="protein sequence ID" value="KAH9298224.1"/>
    <property type="molecule type" value="Genomic_DNA"/>
</dbReference>
<keyword evidence="4" id="KW-0238">DNA-binding</keyword>
<feature type="non-terminal residue" evidence="6">
    <location>
        <position position="97"/>
    </location>
</feature>
<dbReference type="GO" id="GO:0032210">
    <property type="term" value="P:regulation of telomere maintenance via telomerase"/>
    <property type="evidence" value="ECO:0007669"/>
    <property type="project" value="TreeGrafter"/>
</dbReference>
<dbReference type="GO" id="GO:0016233">
    <property type="term" value="P:telomere capping"/>
    <property type="evidence" value="ECO:0007669"/>
    <property type="project" value="TreeGrafter"/>
</dbReference>
<dbReference type="InterPro" id="IPR011564">
    <property type="entry name" value="Telomer_end-bd_POT1/Cdc13"/>
</dbReference>
<organism evidence="6 7">
    <name type="scientific">Taxus chinensis</name>
    <name type="common">Chinese yew</name>
    <name type="synonym">Taxus wallichiana var. chinensis</name>
    <dbReference type="NCBI Taxonomy" id="29808"/>
    <lineage>
        <taxon>Eukaryota</taxon>
        <taxon>Viridiplantae</taxon>
        <taxon>Streptophyta</taxon>
        <taxon>Embryophyta</taxon>
        <taxon>Tracheophyta</taxon>
        <taxon>Spermatophyta</taxon>
        <taxon>Pinopsida</taxon>
        <taxon>Pinidae</taxon>
        <taxon>Conifers II</taxon>
        <taxon>Cupressales</taxon>
        <taxon>Taxaceae</taxon>
        <taxon>Taxus</taxon>
    </lineage>
</organism>
<sequence length="97" mass="10992">AIVHMFVASGKMESKQYEYMPIRSAVTCVNTKVNIYGVIVEYERPKPTKGSDMISIMTIMDMSYHSPGLRLIAFDSDSDKLPRVKSIGDIIRLRHVL</sequence>
<evidence type="ECO:0000256" key="3">
    <source>
        <dbReference type="ARBA" id="ARBA00022895"/>
    </source>
</evidence>